<dbReference type="AlphaFoldDB" id="A0A7Y1MVU2"/>
<protein>
    <submittedName>
        <fullName evidence="1">Uncharacterized protein</fullName>
    </submittedName>
</protein>
<accession>A0A7Y1MVU2</accession>
<evidence type="ECO:0000313" key="2">
    <source>
        <dbReference type="Proteomes" id="UP000542111"/>
    </source>
</evidence>
<name>A0A7Y1MVU2_9PSED</name>
<organism evidence="1 2">
    <name type="scientific">Pseudomonas gessardii</name>
    <dbReference type="NCBI Taxonomy" id="78544"/>
    <lineage>
        <taxon>Bacteria</taxon>
        <taxon>Pseudomonadati</taxon>
        <taxon>Pseudomonadota</taxon>
        <taxon>Gammaproteobacteria</taxon>
        <taxon>Pseudomonadales</taxon>
        <taxon>Pseudomonadaceae</taxon>
        <taxon>Pseudomonas</taxon>
    </lineage>
</organism>
<dbReference type="Proteomes" id="UP000542111">
    <property type="component" value="Unassembled WGS sequence"/>
</dbReference>
<gene>
    <name evidence="1" type="ORF">HBO33_29485</name>
</gene>
<dbReference type="EMBL" id="JAAQYP010000089">
    <property type="protein sequence ID" value="NNA99275.1"/>
    <property type="molecule type" value="Genomic_DNA"/>
</dbReference>
<reference evidence="1 2" key="1">
    <citation type="journal article" date="2020" name="Front. Microbiol.">
        <title>Genetic Organization of the aprX-lipA2 Operon Affects the Proteolytic Potential of Pseudomonas Species in Milk.</title>
        <authorList>
            <person name="Maier C."/>
            <person name="Huptas C."/>
            <person name="von Neubeck M."/>
            <person name="Scherer S."/>
            <person name="Wenning M."/>
            <person name="Lucking G."/>
        </authorList>
    </citation>
    <scope>NUCLEOTIDE SEQUENCE [LARGE SCALE GENOMIC DNA]</scope>
    <source>
        <strain evidence="1 2">G4779</strain>
    </source>
</reference>
<comment type="caution">
    <text evidence="1">The sequence shown here is derived from an EMBL/GenBank/DDBJ whole genome shotgun (WGS) entry which is preliminary data.</text>
</comment>
<dbReference type="RefSeq" id="WP_169899338.1">
    <property type="nucleotide sequence ID" value="NZ_JAAQYP010000089.1"/>
</dbReference>
<evidence type="ECO:0000313" key="1">
    <source>
        <dbReference type="EMBL" id="NNA99275.1"/>
    </source>
</evidence>
<proteinExistence type="predicted"/>
<sequence length="197" mass="22155">MISILHNEVERLRPAQEELAVQVAEFVAAGGRIEEGPASGYTPKPITYSNQMPPAPKPFVRRKVEATPLPLDKDDIREQARLKLVEHMHQLSATHTQTEAAAALGISRRSLYKHANMNDITFKKPERGGANCNYRRDQMGARDEKNAERIRAFLELGITRRQCCGKLAISHKAFERIITTHNIDYPKAQRGKTSCIA</sequence>